<sequence>MIRSKNYVVLALSLISLLITNGSHAQNEVLVDFADSPGATKTTIFNTPNCLLGFNQTYGTNIIEGRNVINGEQIFIGLGRAINEFNPDGKNANGQTGSWAKALRIAQMKAELRAKQAVVISRKISVEAEIILEASVPIFEGERPVMLGENEMTTLEKVKFVIMAKLDEVLELDALDYEQAKREAAVRDIIAQERFQSVINAGAYAEMTGMQTVYTNYYLDKNEFCAVVMKNNDSSMMAEALGKNKVSLLQPDMKKAGLPIREQLEGNFDRLLFTHGLRVLRDEKGELVLVVYVVEPYEKSPSKSITGRNSQNAETTARIRAAAMVSNFIDESINVELKTSVEEIITTFEGKAEDGSELSEYFSEETTESRIEVASANDVVGLSSQAGGDHINSISSEPVYIYIGTISAESLRDAMLSKLKGTN</sequence>
<gene>
    <name evidence="1" type="ORF">METZ01_LOCUS137920</name>
</gene>
<accession>A0A381Z700</accession>
<organism evidence="1">
    <name type="scientific">marine metagenome</name>
    <dbReference type="NCBI Taxonomy" id="408172"/>
    <lineage>
        <taxon>unclassified sequences</taxon>
        <taxon>metagenomes</taxon>
        <taxon>ecological metagenomes</taxon>
    </lineage>
</organism>
<evidence type="ECO:0000313" key="1">
    <source>
        <dbReference type="EMBL" id="SVA85066.1"/>
    </source>
</evidence>
<name>A0A381Z700_9ZZZZ</name>
<protein>
    <submittedName>
        <fullName evidence="1">Uncharacterized protein</fullName>
    </submittedName>
</protein>
<feature type="non-terminal residue" evidence="1">
    <location>
        <position position="1"/>
    </location>
</feature>
<dbReference type="AlphaFoldDB" id="A0A381Z700"/>
<proteinExistence type="predicted"/>
<reference evidence="1" key="1">
    <citation type="submission" date="2018-05" db="EMBL/GenBank/DDBJ databases">
        <authorList>
            <person name="Lanie J.A."/>
            <person name="Ng W.-L."/>
            <person name="Kazmierczak K.M."/>
            <person name="Andrzejewski T.M."/>
            <person name="Davidsen T.M."/>
            <person name="Wayne K.J."/>
            <person name="Tettelin H."/>
            <person name="Glass J.I."/>
            <person name="Rusch D."/>
            <person name="Podicherti R."/>
            <person name="Tsui H.-C.T."/>
            <person name="Winkler M.E."/>
        </authorList>
    </citation>
    <scope>NUCLEOTIDE SEQUENCE</scope>
</reference>
<dbReference type="EMBL" id="UINC01020209">
    <property type="protein sequence ID" value="SVA85066.1"/>
    <property type="molecule type" value="Genomic_DNA"/>
</dbReference>
<feature type="non-terminal residue" evidence="1">
    <location>
        <position position="423"/>
    </location>
</feature>